<evidence type="ECO:0000313" key="7">
    <source>
        <dbReference type="EMBL" id="QOU07751.1"/>
    </source>
</evidence>
<dbReference type="AlphaFoldDB" id="A0A1B3DAZ1"/>
<dbReference type="GO" id="GO:0005886">
    <property type="term" value="C:plasma membrane"/>
    <property type="evidence" value="ECO:0007669"/>
    <property type="project" value="UniProtKB-SubCell"/>
</dbReference>
<keyword evidence="3" id="KW-0812">Transmembrane</keyword>
<evidence type="ECO:0000259" key="6">
    <source>
        <dbReference type="PROSITE" id="PS50850"/>
    </source>
</evidence>
<evidence type="ECO:0000256" key="2">
    <source>
        <dbReference type="ARBA" id="ARBA00022475"/>
    </source>
</evidence>
<dbReference type="RefSeq" id="WP_069076397.1">
    <property type="nucleotide sequence ID" value="NZ_CP015637.1"/>
</dbReference>
<evidence type="ECO:0000256" key="4">
    <source>
        <dbReference type="ARBA" id="ARBA00022989"/>
    </source>
</evidence>
<dbReference type="PROSITE" id="PS50850">
    <property type="entry name" value="MFS"/>
    <property type="match status" value="1"/>
</dbReference>
<dbReference type="SUPFAM" id="SSF103473">
    <property type="entry name" value="MFS general substrate transporter"/>
    <property type="match status" value="1"/>
</dbReference>
<dbReference type="InterPro" id="IPR011701">
    <property type="entry name" value="MFS"/>
</dbReference>
<dbReference type="Gene3D" id="1.20.1250.20">
    <property type="entry name" value="MFS general substrate transporter like domains"/>
    <property type="match status" value="1"/>
</dbReference>
<protein>
    <submittedName>
        <fullName evidence="7">MFS transporter</fullName>
    </submittedName>
</protein>
<feature type="domain" description="Major facilitator superfamily (MFS) profile" evidence="6">
    <location>
        <begin position="30"/>
        <end position="402"/>
    </location>
</feature>
<accession>A0A1B3DAZ1</accession>
<dbReference type="GO" id="GO:0022857">
    <property type="term" value="F:transmembrane transporter activity"/>
    <property type="evidence" value="ECO:0007669"/>
    <property type="project" value="InterPro"/>
</dbReference>
<dbReference type="InterPro" id="IPR020846">
    <property type="entry name" value="MFS_dom"/>
</dbReference>
<comment type="subcellular location">
    <subcellularLocation>
        <location evidence="1">Cell membrane</location>
        <topology evidence="1">Multi-pass membrane protein</topology>
    </subcellularLocation>
</comment>
<dbReference type="PANTHER" id="PTHR43124">
    <property type="entry name" value="PURINE EFFLUX PUMP PBUE"/>
    <property type="match status" value="1"/>
</dbReference>
<evidence type="ECO:0000256" key="1">
    <source>
        <dbReference type="ARBA" id="ARBA00004651"/>
    </source>
</evidence>
<sequence length="404" mass="42618">MTGKSHFENGSFTTSGNTEYLTTGRLPLGALLALTMGSFIATANETVPAGLLPQIAEAFGVSQAWAGQMVTLCALGSGLAAIPLTLALQGWRRRWVLLLAVGVFCACNAVTALSPWFSLTLAARFMVGIATGLAWSLLAGYARRLVIPQLHGRAMALAMLGIPLALALGVPLGAWLGKLLGWRCVFGTLSGLSLLLMAWIYLKVPDYPGQRSDQRLPLRKVLQTPGVRPVLAVVMLWILAHYTLYTYIAAFLASVGLADQVDRGLLLFGMAALFGLWMIGTLIDGRLRSLVLLSLTAFTLVAFTLGLGGLPASAIYISIVLWGMSFGGAPTLLQTALADVAGDGADIAQSMLVTVFNLAFAGSGVIGGVLLETWGASAIPWVTLALLLPGLLIVSIAKRHAFRR</sequence>
<organism evidence="7 8">
    <name type="scientific">Pseudomonas fluorescens</name>
    <dbReference type="NCBI Taxonomy" id="294"/>
    <lineage>
        <taxon>Bacteria</taxon>
        <taxon>Pseudomonadati</taxon>
        <taxon>Pseudomonadota</taxon>
        <taxon>Gammaproteobacteria</taxon>
        <taxon>Pseudomonadales</taxon>
        <taxon>Pseudomonadaceae</taxon>
        <taxon>Pseudomonas</taxon>
    </lineage>
</organism>
<keyword evidence="2" id="KW-1003">Cell membrane</keyword>
<dbReference type="PANTHER" id="PTHR43124:SF3">
    <property type="entry name" value="CHLORAMPHENICOL EFFLUX PUMP RV0191"/>
    <property type="match status" value="1"/>
</dbReference>
<dbReference type="Pfam" id="PF07690">
    <property type="entry name" value="MFS_1"/>
    <property type="match status" value="1"/>
</dbReference>
<evidence type="ECO:0000256" key="5">
    <source>
        <dbReference type="ARBA" id="ARBA00023136"/>
    </source>
</evidence>
<gene>
    <name evidence="7" type="ORF">IM720_13835</name>
</gene>
<keyword evidence="4" id="KW-1133">Transmembrane helix</keyword>
<dbReference type="InterPro" id="IPR036259">
    <property type="entry name" value="MFS_trans_sf"/>
</dbReference>
<keyword evidence="5" id="KW-0472">Membrane</keyword>
<name>A0A1B3DAZ1_PSEFL</name>
<evidence type="ECO:0000256" key="3">
    <source>
        <dbReference type="ARBA" id="ARBA00022692"/>
    </source>
</evidence>
<evidence type="ECO:0000313" key="8">
    <source>
        <dbReference type="Proteomes" id="UP000593833"/>
    </source>
</evidence>
<proteinExistence type="predicted"/>
<dbReference type="EMBL" id="CP063233">
    <property type="protein sequence ID" value="QOU07751.1"/>
    <property type="molecule type" value="Genomic_DNA"/>
</dbReference>
<dbReference type="Proteomes" id="UP000593833">
    <property type="component" value="Chromosome"/>
</dbReference>
<dbReference type="CDD" id="cd17324">
    <property type="entry name" value="MFS_NepI_like"/>
    <property type="match status" value="1"/>
</dbReference>
<dbReference type="OrthoDB" id="2810795at2"/>
<reference evidence="7 8" key="1">
    <citation type="submission" date="2020-10" db="EMBL/GenBank/DDBJ databases">
        <title>Complete genome sequence of a novel Pseudomonas fluorescens strain isolated from the flower of kumarahou (Pomaderris kumeraho).</title>
        <authorList>
            <person name="Summers M.C."/>
            <person name="Nowak V."/>
            <person name="Fairhurst M.J."/>
            <person name="Owen J.G."/>
            <person name="Gerth M.L."/>
            <person name="Patrick W.M."/>
        </authorList>
    </citation>
    <scope>NUCLEOTIDE SEQUENCE [LARGE SCALE GENOMIC DNA]</scope>
    <source>
        <strain evidence="7 8">KF1</strain>
    </source>
</reference>
<dbReference type="InterPro" id="IPR050189">
    <property type="entry name" value="MFS_Efflux_Transporters"/>
</dbReference>